<evidence type="ECO:0000313" key="1">
    <source>
        <dbReference type="EMBL" id="CAA9446710.1"/>
    </source>
</evidence>
<dbReference type="EMBL" id="CADCVE010000022">
    <property type="protein sequence ID" value="CAA9446710.1"/>
    <property type="molecule type" value="Genomic_DNA"/>
</dbReference>
<organism evidence="1">
    <name type="scientific">uncultured Rubrobacteraceae bacterium</name>
    <dbReference type="NCBI Taxonomy" id="349277"/>
    <lineage>
        <taxon>Bacteria</taxon>
        <taxon>Bacillati</taxon>
        <taxon>Actinomycetota</taxon>
        <taxon>Rubrobacteria</taxon>
        <taxon>Rubrobacterales</taxon>
        <taxon>Rubrobacteraceae</taxon>
        <taxon>environmental samples</taxon>
    </lineage>
</organism>
<name>A0A6J4QTB4_9ACTN</name>
<accession>A0A6J4QTB4</accession>
<protein>
    <submittedName>
        <fullName evidence="1">Uncharacterized protein</fullName>
    </submittedName>
</protein>
<gene>
    <name evidence="1" type="ORF">AVDCRST_MAG28-936</name>
</gene>
<dbReference type="AlphaFoldDB" id="A0A6J4QTB4"/>
<reference evidence="1" key="1">
    <citation type="submission" date="2020-02" db="EMBL/GenBank/DDBJ databases">
        <authorList>
            <person name="Meier V. D."/>
        </authorList>
    </citation>
    <scope>NUCLEOTIDE SEQUENCE</scope>
    <source>
        <strain evidence="1">AVDCRST_MAG28</strain>
    </source>
</reference>
<sequence length="44" mass="4961">MPARLLVRLHPGRTFHADPLSPESKSVGRPYIHGMKFSCKDPET</sequence>
<proteinExistence type="predicted"/>